<sequence>MPTREKLMELRESGFTREEIAEQYGVTLSRVKRWLRQYGFTKPDRKLAPEPVDLPITDLPFHTGMTLMERAKLALGRRLTEDKHRGYLLDGRPANTERIIDAARLRPVKRG</sequence>
<gene>
    <name evidence="1" type="ORF">FAA86_10410</name>
</gene>
<evidence type="ECO:0000313" key="2">
    <source>
        <dbReference type="Proteomes" id="UP000307378"/>
    </source>
</evidence>
<dbReference type="Gene3D" id="1.10.10.60">
    <property type="entry name" value="Homeodomain-like"/>
    <property type="match status" value="1"/>
</dbReference>
<dbReference type="Pfam" id="PF13384">
    <property type="entry name" value="HTH_23"/>
    <property type="match status" value="1"/>
</dbReference>
<protein>
    <submittedName>
        <fullName evidence="1">Helix-turn-helix domain-containing protein</fullName>
    </submittedName>
</protein>
<proteinExistence type="predicted"/>
<reference evidence="1 2" key="1">
    <citation type="submission" date="2019-04" db="EMBL/GenBank/DDBJ databases">
        <title>genome sequence of strain W3.</title>
        <authorList>
            <person name="Gao J."/>
            <person name="Sun J."/>
        </authorList>
    </citation>
    <scope>NUCLEOTIDE SEQUENCE [LARGE SCALE GENOMIC DNA]</scope>
    <source>
        <strain evidence="1 2">W3</strain>
    </source>
</reference>
<evidence type="ECO:0000313" key="1">
    <source>
        <dbReference type="EMBL" id="THV36955.1"/>
    </source>
</evidence>
<dbReference type="RefSeq" id="WP_136540432.1">
    <property type="nucleotide sequence ID" value="NZ_STGU01000004.1"/>
</dbReference>
<dbReference type="Proteomes" id="UP000307378">
    <property type="component" value="Unassembled WGS sequence"/>
</dbReference>
<dbReference type="EMBL" id="STGU01000004">
    <property type="protein sequence ID" value="THV36955.1"/>
    <property type="molecule type" value="Genomic_DNA"/>
</dbReference>
<name>A0A4S8Q364_9HYPH</name>
<comment type="caution">
    <text evidence="1">The sequence shown here is derived from an EMBL/GenBank/DDBJ whole genome shotgun (WGS) entry which is preliminary data.</text>
</comment>
<accession>A0A4S8Q364</accession>
<dbReference type="InterPro" id="IPR009057">
    <property type="entry name" value="Homeodomain-like_sf"/>
</dbReference>
<dbReference type="SUPFAM" id="SSF46689">
    <property type="entry name" value="Homeodomain-like"/>
    <property type="match status" value="1"/>
</dbReference>
<organism evidence="1 2">
    <name type="scientific">Rhizobium rosettiformans W3</name>
    <dbReference type="NCBI Taxonomy" id="538378"/>
    <lineage>
        <taxon>Bacteria</taxon>
        <taxon>Pseudomonadati</taxon>
        <taxon>Pseudomonadota</taxon>
        <taxon>Alphaproteobacteria</taxon>
        <taxon>Hyphomicrobiales</taxon>
        <taxon>Rhizobiaceae</taxon>
        <taxon>Rhizobium/Agrobacterium group</taxon>
        <taxon>Rhizobium</taxon>
    </lineage>
</organism>
<dbReference type="AlphaFoldDB" id="A0A4S8Q364"/>